<dbReference type="SUPFAM" id="SSF143456">
    <property type="entry name" value="VC0467-like"/>
    <property type="match status" value="1"/>
</dbReference>
<reference evidence="4" key="1">
    <citation type="submission" date="2016-11" db="EMBL/GenBank/DDBJ databases">
        <authorList>
            <person name="Varghese N."/>
            <person name="Submissions S."/>
        </authorList>
    </citation>
    <scope>NUCLEOTIDE SEQUENCE [LARGE SCALE GENOMIC DNA]</scope>
    <source>
        <strain evidence="4">DSM 6637</strain>
    </source>
</reference>
<dbReference type="Pfam" id="PF02622">
    <property type="entry name" value="DUF179"/>
    <property type="match status" value="1"/>
</dbReference>
<evidence type="ECO:0000313" key="3">
    <source>
        <dbReference type="EMBL" id="SHM18084.1"/>
    </source>
</evidence>
<protein>
    <recommendedName>
        <fullName evidence="2">UPF0301 protein SAMN05444389_104241</fullName>
    </recommendedName>
</protein>
<evidence type="ECO:0000313" key="4">
    <source>
        <dbReference type="Proteomes" id="UP000184444"/>
    </source>
</evidence>
<dbReference type="Gene3D" id="3.40.1740.10">
    <property type="entry name" value="VC0467-like"/>
    <property type="match status" value="1"/>
</dbReference>
<dbReference type="GO" id="GO:0005829">
    <property type="term" value="C:cytosol"/>
    <property type="evidence" value="ECO:0007669"/>
    <property type="project" value="TreeGrafter"/>
</dbReference>
<dbReference type="PANTHER" id="PTHR30327:SF1">
    <property type="entry name" value="UPF0301 PROTEIN YQGE"/>
    <property type="match status" value="1"/>
</dbReference>
<accession>A0A1M7GNW0</accession>
<organism evidence="3 4">
    <name type="scientific">Paracoccus solventivorans</name>
    <dbReference type="NCBI Taxonomy" id="53463"/>
    <lineage>
        <taxon>Bacteria</taxon>
        <taxon>Pseudomonadati</taxon>
        <taxon>Pseudomonadota</taxon>
        <taxon>Alphaproteobacteria</taxon>
        <taxon>Rhodobacterales</taxon>
        <taxon>Paracoccaceae</taxon>
        <taxon>Paracoccus</taxon>
    </lineage>
</organism>
<keyword evidence="4" id="KW-1185">Reference proteome</keyword>
<comment type="similarity">
    <text evidence="1 2">Belongs to the UPF0301 (AlgH) family.</text>
</comment>
<name>A0A1M7GNW0_9RHOB</name>
<dbReference type="EMBL" id="FRCK01000004">
    <property type="protein sequence ID" value="SHM18084.1"/>
    <property type="molecule type" value="Genomic_DNA"/>
</dbReference>
<evidence type="ECO:0000256" key="1">
    <source>
        <dbReference type="ARBA" id="ARBA00009600"/>
    </source>
</evidence>
<dbReference type="OrthoDB" id="9807486at2"/>
<dbReference type="PANTHER" id="PTHR30327">
    <property type="entry name" value="UNCHARACTERIZED PROTEIN YQGE"/>
    <property type="match status" value="1"/>
</dbReference>
<dbReference type="InterPro" id="IPR003774">
    <property type="entry name" value="AlgH-like"/>
</dbReference>
<dbReference type="Proteomes" id="UP000184444">
    <property type="component" value="Unassembled WGS sequence"/>
</dbReference>
<proteinExistence type="inferred from homology"/>
<dbReference type="AlphaFoldDB" id="A0A1M7GNW0"/>
<sequence>MTDQSTPAPDAAADARGAIPRDNLTGKVLIAMPGMTDPRFSHAVVLICAHGDEGAMGIVLNKPLPGIGFAELMDQLGIPTEGRDPPVPVHFGGPVEPGRGFVLHPLPEGVPDDEGSGRVRIGGLPLGVTTTRNILEDIVQGRGPDRAVLSLGYAGWGAGQLENEMLANGWLTAEARDELVFGADNARKWQDALKSLGVDPLALSSAAGRA</sequence>
<evidence type="ECO:0000256" key="2">
    <source>
        <dbReference type="HAMAP-Rule" id="MF_00758"/>
    </source>
</evidence>
<dbReference type="STRING" id="53463.SAMN05444389_104241"/>
<dbReference type="HAMAP" id="MF_00758">
    <property type="entry name" value="UPF0301"/>
    <property type="match status" value="1"/>
</dbReference>
<gene>
    <name evidence="3" type="ORF">SAMN05444389_104241</name>
</gene>